<feature type="domain" description="Homeobox" evidence="7">
    <location>
        <begin position="142"/>
        <end position="179"/>
    </location>
</feature>
<evidence type="ECO:0000256" key="4">
    <source>
        <dbReference type="ARBA" id="ARBA00023242"/>
    </source>
</evidence>
<comment type="caution">
    <text evidence="8">The sequence shown here is derived from an EMBL/GenBank/DDBJ whole genome shotgun (WGS) entry which is preliminary data.</text>
</comment>
<keyword evidence="9" id="KW-1185">Reference proteome</keyword>
<keyword evidence="4 5" id="KW-0539">Nucleus</keyword>
<sequence>MSLESIRERLILIESQFLGPIALDSDAIISFIEKWAQLEKDLEVASRGGLLDRDTATMAYAVAHNITSVSDGVLLTETMGQNATEELVEMLERIDLDPQTARAEPRGRSQPQAQKSVTPRADSSLPLYIEPAYRWLLKHLHNPYPSKSIKEKIANATSATTVEQVSAWFVDVRRRMGWTRLLKDEFGKKRTDMVDAARRYFVRAEAARPLSPAVQVRFGEIEAFAQAMYAAKLLPAKADKLTPEQQEKARRERLRKAKAAKAYPSPAPSGASSPVSESGASLAGRKRSSSEASSDSEDDVRKRSRVGDSPPTPPDSARPSPSPPSRKRRLSESEAQSAPKRPRFRNASAPVAAATVTLSDDPDFLSDWFATASESDADLFNSPDLLDITLFDQAAFEHFEEESPVASPPEKAVALPPPDTLTFDIPGDSPELQQLLESFSPELFQYDPLVSDTFLGEPGVYNPSDLFFDPQQFSGYNYDHEFITRESAADAVYTTFSDEKASNLYTTGLFEEHPSENTLPALFPSIVC</sequence>
<dbReference type="GO" id="GO:0005634">
    <property type="term" value="C:nucleus"/>
    <property type="evidence" value="ECO:0007669"/>
    <property type="project" value="UniProtKB-SubCell"/>
</dbReference>
<feature type="region of interest" description="Disordered" evidence="6">
    <location>
        <begin position="99"/>
        <end position="121"/>
    </location>
</feature>
<keyword evidence="2 5" id="KW-0238">DNA-binding</keyword>
<dbReference type="InterPro" id="IPR001356">
    <property type="entry name" value="HD"/>
</dbReference>
<evidence type="ECO:0000256" key="5">
    <source>
        <dbReference type="PROSITE-ProRule" id="PRU00108"/>
    </source>
</evidence>
<name>A0AAD6YNY4_9AGAR</name>
<gene>
    <name evidence="8" type="ORF">GGX14DRAFT_638117</name>
</gene>
<dbReference type="Pfam" id="PF05920">
    <property type="entry name" value="Homeobox_KN"/>
    <property type="match status" value="1"/>
</dbReference>
<proteinExistence type="inferred from homology"/>
<dbReference type="CDD" id="cd00086">
    <property type="entry name" value="homeodomain"/>
    <property type="match status" value="1"/>
</dbReference>
<organism evidence="8 9">
    <name type="scientific">Mycena pura</name>
    <dbReference type="NCBI Taxonomy" id="153505"/>
    <lineage>
        <taxon>Eukaryota</taxon>
        <taxon>Fungi</taxon>
        <taxon>Dikarya</taxon>
        <taxon>Basidiomycota</taxon>
        <taxon>Agaricomycotina</taxon>
        <taxon>Agaricomycetes</taxon>
        <taxon>Agaricomycetidae</taxon>
        <taxon>Agaricales</taxon>
        <taxon>Marasmiineae</taxon>
        <taxon>Mycenaceae</taxon>
        <taxon>Mycena</taxon>
    </lineage>
</organism>
<evidence type="ECO:0000256" key="2">
    <source>
        <dbReference type="ARBA" id="ARBA00023125"/>
    </source>
</evidence>
<comment type="subcellular location">
    <subcellularLocation>
        <location evidence="5">Nucleus</location>
    </subcellularLocation>
</comment>
<dbReference type="InterPro" id="IPR009057">
    <property type="entry name" value="Homeodomain-like_sf"/>
</dbReference>
<feature type="compositionally biased region" description="Low complexity" evidence="6">
    <location>
        <begin position="260"/>
        <end position="281"/>
    </location>
</feature>
<dbReference type="PROSITE" id="PS50071">
    <property type="entry name" value="HOMEOBOX_2"/>
    <property type="match status" value="1"/>
</dbReference>
<dbReference type="Proteomes" id="UP001219525">
    <property type="component" value="Unassembled WGS sequence"/>
</dbReference>
<dbReference type="Pfam" id="PF12731">
    <property type="entry name" value="Mating_N"/>
    <property type="match status" value="1"/>
</dbReference>
<feature type="compositionally biased region" description="Basic and acidic residues" evidence="6">
    <location>
        <begin position="240"/>
        <end position="250"/>
    </location>
</feature>
<evidence type="ECO:0000256" key="1">
    <source>
        <dbReference type="ARBA" id="ARBA00005800"/>
    </source>
</evidence>
<protein>
    <recommendedName>
        <fullName evidence="7">Homeobox domain-containing protein</fullName>
    </recommendedName>
</protein>
<evidence type="ECO:0000259" key="7">
    <source>
        <dbReference type="PROSITE" id="PS50071"/>
    </source>
</evidence>
<dbReference type="EMBL" id="JARJCW010000004">
    <property type="protein sequence ID" value="KAJ7225323.1"/>
    <property type="molecule type" value="Genomic_DNA"/>
</dbReference>
<evidence type="ECO:0000313" key="8">
    <source>
        <dbReference type="EMBL" id="KAJ7225323.1"/>
    </source>
</evidence>
<evidence type="ECO:0000313" key="9">
    <source>
        <dbReference type="Proteomes" id="UP001219525"/>
    </source>
</evidence>
<dbReference type="AlphaFoldDB" id="A0AAD6YNY4"/>
<dbReference type="GO" id="GO:0006355">
    <property type="term" value="P:regulation of DNA-templated transcription"/>
    <property type="evidence" value="ECO:0007669"/>
    <property type="project" value="InterPro"/>
</dbReference>
<evidence type="ECO:0000256" key="6">
    <source>
        <dbReference type="SAM" id="MobiDB-lite"/>
    </source>
</evidence>
<comment type="similarity">
    <text evidence="1">Belongs to the TALE/M-ATYP homeobox family.</text>
</comment>
<dbReference type="GO" id="GO:0003677">
    <property type="term" value="F:DNA binding"/>
    <property type="evidence" value="ECO:0007669"/>
    <property type="project" value="UniProtKB-UniRule"/>
</dbReference>
<accession>A0AAD6YNY4</accession>
<feature type="DNA-binding region" description="Homeobox" evidence="5">
    <location>
        <begin position="144"/>
        <end position="180"/>
    </location>
</feature>
<reference evidence="8" key="1">
    <citation type="submission" date="2023-03" db="EMBL/GenBank/DDBJ databases">
        <title>Massive genome expansion in bonnet fungi (Mycena s.s.) driven by repeated elements and novel gene families across ecological guilds.</title>
        <authorList>
            <consortium name="Lawrence Berkeley National Laboratory"/>
            <person name="Harder C.B."/>
            <person name="Miyauchi S."/>
            <person name="Viragh M."/>
            <person name="Kuo A."/>
            <person name="Thoen E."/>
            <person name="Andreopoulos B."/>
            <person name="Lu D."/>
            <person name="Skrede I."/>
            <person name="Drula E."/>
            <person name="Henrissat B."/>
            <person name="Morin E."/>
            <person name="Kohler A."/>
            <person name="Barry K."/>
            <person name="LaButti K."/>
            <person name="Morin E."/>
            <person name="Salamov A."/>
            <person name="Lipzen A."/>
            <person name="Mereny Z."/>
            <person name="Hegedus B."/>
            <person name="Baldrian P."/>
            <person name="Stursova M."/>
            <person name="Weitz H."/>
            <person name="Taylor A."/>
            <person name="Grigoriev I.V."/>
            <person name="Nagy L.G."/>
            <person name="Martin F."/>
            <person name="Kauserud H."/>
        </authorList>
    </citation>
    <scope>NUCLEOTIDE SEQUENCE</scope>
    <source>
        <strain evidence="8">9144</strain>
    </source>
</reference>
<dbReference type="SUPFAM" id="SSF46689">
    <property type="entry name" value="Homeodomain-like"/>
    <property type="match status" value="1"/>
</dbReference>
<dbReference type="InterPro" id="IPR008422">
    <property type="entry name" value="KN_HD"/>
</dbReference>
<evidence type="ECO:0000256" key="3">
    <source>
        <dbReference type="ARBA" id="ARBA00023155"/>
    </source>
</evidence>
<feature type="region of interest" description="Disordered" evidence="6">
    <location>
        <begin position="240"/>
        <end position="348"/>
    </location>
</feature>
<dbReference type="Gene3D" id="1.10.10.60">
    <property type="entry name" value="Homeodomain-like"/>
    <property type="match status" value="1"/>
</dbReference>
<keyword evidence="3 5" id="KW-0371">Homeobox</keyword>
<feature type="compositionally biased region" description="Pro residues" evidence="6">
    <location>
        <begin position="310"/>
        <end position="324"/>
    </location>
</feature>
<dbReference type="InterPro" id="IPR024333">
    <property type="entry name" value="Mating-type_A-alpha/beta_1_N"/>
</dbReference>